<keyword evidence="4" id="KW-1185">Reference proteome</keyword>
<keyword evidence="1" id="KW-1133">Transmembrane helix</keyword>
<proteinExistence type="predicted"/>
<feature type="transmembrane region" description="Helical" evidence="1">
    <location>
        <begin position="85"/>
        <end position="106"/>
    </location>
</feature>
<sequence>MRRQGVAKMIFWLYLIFLIWLVIFKFNLSWTDIHRVRDLNLIPFHYENVVEGDIPLFEAFLNLLVFVPFGDLLRLVYKRSFIRNLLLIFGLSLIFEISQYVFAIGASDITDLISNTLGGAVGLGLAKLLHRERIL</sequence>
<gene>
    <name evidence="3" type="ORF">SAMN04488558_10724</name>
</gene>
<dbReference type="Proteomes" id="UP000198833">
    <property type="component" value="Unassembled WGS sequence"/>
</dbReference>
<dbReference type="InterPro" id="IPR053150">
    <property type="entry name" value="Teicoplanin_resist-assoc"/>
</dbReference>
<keyword evidence="1" id="KW-0812">Transmembrane</keyword>
<name>A0A1H9EGX0_9LACT</name>
<accession>A0A1H9EGX0</accession>
<keyword evidence="1" id="KW-0472">Membrane</keyword>
<dbReference type="PANTHER" id="PTHR36834:SF2">
    <property type="entry name" value="MEMBRANE PROTEIN"/>
    <property type="match status" value="1"/>
</dbReference>
<protein>
    <submittedName>
        <fullName evidence="3">VanZ like family protein</fullName>
    </submittedName>
</protein>
<evidence type="ECO:0000313" key="3">
    <source>
        <dbReference type="EMBL" id="SEQ24513.1"/>
    </source>
</evidence>
<evidence type="ECO:0000256" key="1">
    <source>
        <dbReference type="SAM" id="Phobius"/>
    </source>
</evidence>
<evidence type="ECO:0000313" key="4">
    <source>
        <dbReference type="Proteomes" id="UP000198833"/>
    </source>
</evidence>
<dbReference type="RefSeq" id="WP_092571957.1">
    <property type="nucleotide sequence ID" value="NZ_CP149446.1"/>
</dbReference>
<reference evidence="3 4" key="1">
    <citation type="submission" date="2016-10" db="EMBL/GenBank/DDBJ databases">
        <authorList>
            <person name="de Groot N.N."/>
        </authorList>
    </citation>
    <scope>NUCLEOTIDE SEQUENCE [LARGE SCALE GENOMIC DNA]</scope>
    <source>
        <strain evidence="3 4">DSM 15695</strain>
    </source>
</reference>
<dbReference type="Pfam" id="PF04892">
    <property type="entry name" value="VanZ"/>
    <property type="match status" value="1"/>
</dbReference>
<dbReference type="InterPro" id="IPR006976">
    <property type="entry name" value="VanZ-like"/>
</dbReference>
<feature type="transmembrane region" description="Helical" evidence="1">
    <location>
        <begin position="54"/>
        <end position="73"/>
    </location>
</feature>
<organism evidence="3 4">
    <name type="scientific">Ignavigranum ruoffiae</name>
    <dbReference type="NCBI Taxonomy" id="89093"/>
    <lineage>
        <taxon>Bacteria</taxon>
        <taxon>Bacillati</taxon>
        <taxon>Bacillota</taxon>
        <taxon>Bacilli</taxon>
        <taxon>Lactobacillales</taxon>
        <taxon>Aerococcaceae</taxon>
        <taxon>Ignavigranum</taxon>
    </lineage>
</organism>
<dbReference type="AlphaFoldDB" id="A0A1H9EGX0"/>
<dbReference type="EMBL" id="FOEN01000007">
    <property type="protein sequence ID" value="SEQ24513.1"/>
    <property type="molecule type" value="Genomic_DNA"/>
</dbReference>
<feature type="transmembrane region" description="Helical" evidence="1">
    <location>
        <begin position="12"/>
        <end position="30"/>
    </location>
</feature>
<dbReference type="PANTHER" id="PTHR36834">
    <property type="entry name" value="MEMBRANE PROTEIN-RELATED"/>
    <property type="match status" value="1"/>
</dbReference>
<evidence type="ECO:0000259" key="2">
    <source>
        <dbReference type="Pfam" id="PF04892"/>
    </source>
</evidence>
<dbReference type="STRING" id="89093.SAMN04488558_10724"/>
<feature type="domain" description="VanZ-like" evidence="2">
    <location>
        <begin position="11"/>
        <end position="129"/>
    </location>
</feature>